<dbReference type="PRINTS" id="PR00069">
    <property type="entry name" value="ALDKETRDTASE"/>
</dbReference>
<gene>
    <name evidence="9" type="ORF">L227DRAFT_573497</name>
</gene>
<feature type="binding site" evidence="5">
    <location>
        <position position="106"/>
    </location>
    <ligand>
        <name>substrate</name>
    </ligand>
</feature>
<dbReference type="PANTHER" id="PTHR43827">
    <property type="entry name" value="2,5-DIKETO-D-GLUCONIC ACID REDUCTASE"/>
    <property type="match status" value="1"/>
</dbReference>
<dbReference type="Proteomes" id="UP000313359">
    <property type="component" value="Unassembled WGS sequence"/>
</dbReference>
<evidence type="ECO:0000256" key="3">
    <source>
        <dbReference type="ARBA" id="ARBA00023002"/>
    </source>
</evidence>
<dbReference type="OrthoDB" id="416253at2759"/>
<sequence length="300" mass="33313">MTLGTIKLNDGNEMPVMAFGTGTKWRGKGDITDGVIQAIETGFDHLDSAQAYGTEPYVGRALRECGLSRNEFFITTKWSGLSPMEEAIRSSLDNMGIKQVDLYLVHMPSLLKDIEHDWAAFEKIKEAGLTKSIGVSNFTLEDMQKLLKVARTKPAVNQIFLNPYTYAQNKELIEYSRQNGILTEAYSALISLSWWRGGHVDKPVEAAARRLNASPAQVLLLWMRSKGVAVVTTSASKEHLEDYLAIANLPPLTEDEIAAIDEAGAKGPPKRILVKLRENASLVLAVLFLHVVFFAYRFLL</sequence>
<evidence type="ECO:0000313" key="9">
    <source>
        <dbReference type="EMBL" id="RPD62287.1"/>
    </source>
</evidence>
<dbReference type="InterPro" id="IPR018170">
    <property type="entry name" value="Aldo/ket_reductase_CS"/>
</dbReference>
<evidence type="ECO:0000256" key="1">
    <source>
        <dbReference type="ARBA" id="ARBA00007905"/>
    </source>
</evidence>
<keyword evidence="7" id="KW-0472">Membrane</keyword>
<evidence type="ECO:0000256" key="6">
    <source>
        <dbReference type="PIRSR" id="PIRSR000097-3"/>
    </source>
</evidence>
<organism evidence="9 10">
    <name type="scientific">Lentinus tigrinus ALCF2SS1-6</name>
    <dbReference type="NCBI Taxonomy" id="1328759"/>
    <lineage>
        <taxon>Eukaryota</taxon>
        <taxon>Fungi</taxon>
        <taxon>Dikarya</taxon>
        <taxon>Basidiomycota</taxon>
        <taxon>Agaricomycotina</taxon>
        <taxon>Agaricomycetes</taxon>
        <taxon>Polyporales</taxon>
        <taxon>Polyporaceae</taxon>
        <taxon>Lentinus</taxon>
    </lineage>
</organism>
<dbReference type="CDD" id="cd19120">
    <property type="entry name" value="AKR_AKR3C2-3"/>
    <property type="match status" value="1"/>
</dbReference>
<dbReference type="PANTHER" id="PTHR43827:SF3">
    <property type="entry name" value="NADP-DEPENDENT OXIDOREDUCTASE DOMAIN-CONTAINING PROTEIN"/>
    <property type="match status" value="1"/>
</dbReference>
<keyword evidence="7" id="KW-1133">Transmembrane helix</keyword>
<protein>
    <submittedName>
        <fullName evidence="9">Aldo/keto reductase</fullName>
    </submittedName>
</protein>
<evidence type="ECO:0000259" key="8">
    <source>
        <dbReference type="Pfam" id="PF00248"/>
    </source>
</evidence>
<feature type="domain" description="NADP-dependent oxidoreductase" evidence="8">
    <location>
        <begin position="35"/>
        <end position="263"/>
    </location>
</feature>
<dbReference type="EMBL" id="ML122259">
    <property type="protein sequence ID" value="RPD62287.1"/>
    <property type="molecule type" value="Genomic_DNA"/>
</dbReference>
<keyword evidence="7" id="KW-0812">Transmembrane</keyword>
<dbReference type="Gene3D" id="3.20.20.100">
    <property type="entry name" value="NADP-dependent oxidoreductase domain"/>
    <property type="match status" value="1"/>
</dbReference>
<dbReference type="InterPro" id="IPR036812">
    <property type="entry name" value="NAD(P)_OxRdtase_dom_sf"/>
</dbReference>
<evidence type="ECO:0000256" key="5">
    <source>
        <dbReference type="PIRSR" id="PIRSR000097-2"/>
    </source>
</evidence>
<dbReference type="GO" id="GO:0016652">
    <property type="term" value="F:oxidoreductase activity, acting on NAD(P)H as acceptor"/>
    <property type="evidence" value="ECO:0007669"/>
    <property type="project" value="InterPro"/>
</dbReference>
<dbReference type="InterPro" id="IPR020471">
    <property type="entry name" value="AKR"/>
</dbReference>
<feature type="transmembrane region" description="Helical" evidence="7">
    <location>
        <begin position="280"/>
        <end position="299"/>
    </location>
</feature>
<evidence type="ECO:0000256" key="2">
    <source>
        <dbReference type="ARBA" id="ARBA00022857"/>
    </source>
</evidence>
<dbReference type="Pfam" id="PF00248">
    <property type="entry name" value="Aldo_ket_red"/>
    <property type="match status" value="1"/>
</dbReference>
<comment type="similarity">
    <text evidence="1">Belongs to the aldo/keto reductase family.</text>
</comment>
<dbReference type="SUPFAM" id="SSF51430">
    <property type="entry name" value="NAD(P)-linked oxidoreductase"/>
    <property type="match status" value="1"/>
</dbReference>
<dbReference type="PIRSF" id="PIRSF000097">
    <property type="entry name" value="AKR"/>
    <property type="match status" value="1"/>
</dbReference>
<dbReference type="InterPro" id="IPR044494">
    <property type="entry name" value="AKR3C2/3"/>
</dbReference>
<dbReference type="GO" id="GO:0016616">
    <property type="term" value="F:oxidoreductase activity, acting on the CH-OH group of donors, NAD or NADP as acceptor"/>
    <property type="evidence" value="ECO:0007669"/>
    <property type="project" value="UniProtKB-ARBA"/>
</dbReference>
<keyword evidence="2" id="KW-0521">NADP</keyword>
<name>A0A5C2SGA3_9APHY</name>
<reference evidence="9" key="1">
    <citation type="journal article" date="2018" name="Genome Biol. Evol.">
        <title>Genomics and development of Lentinus tigrinus, a white-rot wood-decaying mushroom with dimorphic fruiting bodies.</title>
        <authorList>
            <person name="Wu B."/>
            <person name="Xu Z."/>
            <person name="Knudson A."/>
            <person name="Carlson A."/>
            <person name="Chen N."/>
            <person name="Kovaka S."/>
            <person name="LaButti K."/>
            <person name="Lipzen A."/>
            <person name="Pennachio C."/>
            <person name="Riley R."/>
            <person name="Schakwitz W."/>
            <person name="Umezawa K."/>
            <person name="Ohm R.A."/>
            <person name="Grigoriev I.V."/>
            <person name="Nagy L.G."/>
            <person name="Gibbons J."/>
            <person name="Hibbett D."/>
        </authorList>
    </citation>
    <scope>NUCLEOTIDE SEQUENCE [LARGE SCALE GENOMIC DNA]</scope>
    <source>
        <strain evidence="9">ALCF2SS1-6</strain>
    </source>
</reference>
<dbReference type="InterPro" id="IPR023210">
    <property type="entry name" value="NADP_OxRdtase_dom"/>
</dbReference>
<dbReference type="PROSITE" id="PS00062">
    <property type="entry name" value="ALDOKETO_REDUCTASE_2"/>
    <property type="match status" value="1"/>
</dbReference>
<evidence type="ECO:0000313" key="10">
    <source>
        <dbReference type="Proteomes" id="UP000313359"/>
    </source>
</evidence>
<keyword evidence="3" id="KW-0560">Oxidoreductase</keyword>
<evidence type="ECO:0000256" key="7">
    <source>
        <dbReference type="SAM" id="Phobius"/>
    </source>
</evidence>
<evidence type="ECO:0000256" key="4">
    <source>
        <dbReference type="PIRSR" id="PIRSR000097-1"/>
    </source>
</evidence>
<feature type="active site" description="Proton donor" evidence="4">
    <location>
        <position position="52"/>
    </location>
</feature>
<accession>A0A5C2SGA3</accession>
<dbReference type="AlphaFoldDB" id="A0A5C2SGA3"/>
<feature type="site" description="Lowers pKa of active site Tyr" evidence="6">
    <location>
        <position position="77"/>
    </location>
</feature>
<proteinExistence type="inferred from homology"/>
<keyword evidence="10" id="KW-1185">Reference proteome</keyword>
<dbReference type="STRING" id="1328759.A0A5C2SGA3"/>